<dbReference type="EMBL" id="HBUF01055050">
    <property type="protein sequence ID" value="CAG6623502.1"/>
    <property type="molecule type" value="Transcribed_RNA"/>
</dbReference>
<name>A0A8D8Q1Y1_9HEMI</name>
<feature type="compositionally biased region" description="Basic residues" evidence="1">
    <location>
        <begin position="279"/>
        <end position="290"/>
    </location>
</feature>
<feature type="compositionally biased region" description="Polar residues" evidence="1">
    <location>
        <begin position="1066"/>
        <end position="1079"/>
    </location>
</feature>
<feature type="compositionally biased region" description="Basic and acidic residues" evidence="1">
    <location>
        <begin position="61"/>
        <end position="92"/>
    </location>
</feature>
<feature type="compositionally biased region" description="Basic and acidic residues" evidence="1">
    <location>
        <begin position="493"/>
        <end position="504"/>
    </location>
</feature>
<feature type="compositionally biased region" description="Basic residues" evidence="1">
    <location>
        <begin position="224"/>
        <end position="234"/>
    </location>
</feature>
<accession>A0A8D8Q1Y1</accession>
<evidence type="ECO:0000313" key="2">
    <source>
        <dbReference type="EMBL" id="CAG6623482.1"/>
    </source>
</evidence>
<feature type="region of interest" description="Disordered" evidence="1">
    <location>
        <begin position="953"/>
        <end position="1023"/>
    </location>
</feature>
<organism evidence="2">
    <name type="scientific">Cacopsylla melanoneura</name>
    <dbReference type="NCBI Taxonomy" id="428564"/>
    <lineage>
        <taxon>Eukaryota</taxon>
        <taxon>Metazoa</taxon>
        <taxon>Ecdysozoa</taxon>
        <taxon>Arthropoda</taxon>
        <taxon>Hexapoda</taxon>
        <taxon>Insecta</taxon>
        <taxon>Pterygota</taxon>
        <taxon>Neoptera</taxon>
        <taxon>Paraneoptera</taxon>
        <taxon>Hemiptera</taxon>
        <taxon>Sternorrhyncha</taxon>
        <taxon>Psylloidea</taxon>
        <taxon>Psyllidae</taxon>
        <taxon>Psyllinae</taxon>
        <taxon>Cacopsylla</taxon>
    </lineage>
</organism>
<feature type="region of interest" description="Disordered" evidence="1">
    <location>
        <begin position="744"/>
        <end position="782"/>
    </location>
</feature>
<dbReference type="EMBL" id="HBUF01055045">
    <property type="protein sequence ID" value="CAG6623482.1"/>
    <property type="molecule type" value="Transcribed_RNA"/>
</dbReference>
<feature type="compositionally biased region" description="Low complexity" evidence="1">
    <location>
        <begin position="1205"/>
        <end position="1220"/>
    </location>
</feature>
<sequence>MKTSEDKVTLSLGISPRDRSKSRDRSVSREFNDTLKHELRKQKKKQDNGGDNLDTGNSASSKRETPEEKHIGKDDKSPNPFTHDNEEKEKNGKNNQTQTKPRKTITVNPIAIKAETGEANVIDDTKTMDNDKIEQEPYDIEVARQGPSTDINNVTLTTTATIAIDAVPKVLIETIPIETMPTVKEPMNTAIDETVATVSSNQPEIVIESVDDQKKPNATLCVTKPKRSRSRSKNRKNDEPNTSKEAFDSTGNDTVLVKNFDKEQGNGAMKMDTLEVNIRRGRSTITKRSKSPSVGKLEIKAPPRDRSRSRSRSRLAEDNVTKEYRDLMKSRRRKDGKYEDIYSEPIDRVESTKEMKENRDVPKKKDSDTDVETSVSKERLITNEISGNGKSGEAQKPTIFTVNVFETVDNRHATKKDIPSKVTKISAPPIDFSEPDVNVSFTLPSNLPAPSSSHEKRPISRQETLENMAARHEAIFLKSETKTSTRGSRKKRNVDAEGYNRSDEPGTSSDYNVQIAAKDDNNNLELQESDLKEFHKSKPTKIGENLTPLASPSLVRKVIQSISSGNSSDDLSEELDHVKSNNTSNEMKILQRPKKIEATVIKKDVSNNPIPVGGDNPTSDVSVPVHVQLIETGVPSDQASVDQSNAYNQSANVTINDSDLSAALFQNEASELTPIVEFPTESNNPSVESIPSILLPAIVEMTTKPPPTPPRKKKRMTTQSYEHLYVPIKSNIHIAAYKCSSENDLSQFSRETPSPPVTPLRRRRRNTGLSHASAPDSPEVSRITKSDLLPAFSALDKFKSKFGSTSSDLGSRDSMEVSRSMEALNALKKCKKVVQKVPGIVKTKVSDFLEDRKLQKLRGKPEEDLESLLQPKVVSTEKFTAKSVKKGTENNPHVVIERVEKVKTKVISYVGDQQPPVELKQEQKMKMHLGEGAPAFPILLSGATSTPMIMPGTPTSPLLSSEKLNVGIMPPDSPTPPARRSPQVRRAAKENPKPNQTDIIGSKGKSSDSLKEESRTHMKEHNVSLRENIYEVVGDNNDQAVNEENDLKQTYGNIVNPNQREHRKSQGNGTDSSKEQSGSLGKRDKENVCSTENESLVLSGDYDKSMIEKNDMKQIDDDRSENDMSVNVKFGIKQVDDQPKVESEAPTQIDVNSLTDAIRSSIRLSFTPSTIIMGDIDLSDSPTISANVTLPLGQSNDESYEKSGSETPASPSSTSGSSSPLTIKTRRITFRPSASPEMIRRSFKSDGVNPEESLLCDGKLENPDESLLSELENPDDSLLSDDKLVNPEETCMSNFGFFKLKTKMIIFFRKISADKLVPKERESKKPQISLKKKSSEN</sequence>
<feature type="compositionally biased region" description="Basic and acidic residues" evidence="1">
    <location>
        <begin position="1005"/>
        <end position="1023"/>
    </location>
</feature>
<feature type="region of interest" description="Disordered" evidence="1">
    <location>
        <begin position="1050"/>
        <end position="1094"/>
    </location>
</feature>
<feature type="region of interest" description="Disordered" evidence="1">
    <location>
        <begin position="1"/>
        <end position="105"/>
    </location>
</feature>
<proteinExistence type="predicted"/>
<feature type="region of interest" description="Disordered" evidence="1">
    <location>
        <begin position="477"/>
        <end position="511"/>
    </location>
</feature>
<feature type="compositionally biased region" description="Polar residues" evidence="1">
    <location>
        <begin position="1188"/>
        <end position="1197"/>
    </location>
</feature>
<feature type="compositionally biased region" description="Polar residues" evidence="1">
    <location>
        <begin position="953"/>
        <end position="963"/>
    </location>
</feature>
<feature type="region of interest" description="Disordered" evidence="1">
    <location>
        <begin position="1188"/>
        <end position="1259"/>
    </location>
</feature>
<feature type="region of interest" description="Disordered" evidence="1">
    <location>
        <begin position="208"/>
        <end position="250"/>
    </location>
</feature>
<feature type="compositionally biased region" description="Basic and acidic residues" evidence="1">
    <location>
        <begin position="235"/>
        <end position="247"/>
    </location>
</feature>
<feature type="compositionally biased region" description="Basic and acidic residues" evidence="1">
    <location>
        <begin position="16"/>
        <end position="37"/>
    </location>
</feature>
<feature type="compositionally biased region" description="Basic and acidic residues" evidence="1">
    <location>
        <begin position="297"/>
        <end position="329"/>
    </location>
</feature>
<reference evidence="2" key="1">
    <citation type="submission" date="2021-05" db="EMBL/GenBank/DDBJ databases">
        <authorList>
            <person name="Alioto T."/>
            <person name="Alioto T."/>
            <person name="Gomez Garrido J."/>
        </authorList>
    </citation>
    <scope>NUCLEOTIDE SEQUENCE</scope>
</reference>
<feature type="compositionally biased region" description="Basic and acidic residues" evidence="1">
    <location>
        <begin position="336"/>
        <end position="368"/>
    </location>
</feature>
<evidence type="ECO:0000256" key="1">
    <source>
        <dbReference type="SAM" id="MobiDB-lite"/>
    </source>
</evidence>
<protein>
    <submittedName>
        <fullName evidence="2">Uncharacterized protein</fullName>
    </submittedName>
</protein>
<feature type="region of interest" description="Disordered" evidence="1">
    <location>
        <begin position="279"/>
        <end position="374"/>
    </location>
</feature>